<dbReference type="InterPro" id="IPR001208">
    <property type="entry name" value="MCM_dom"/>
</dbReference>
<comment type="similarity">
    <text evidence="1">Belongs to the Mg-chelatase subunits D/I family. ComM subfamily.</text>
</comment>
<dbReference type="GO" id="GO:0003677">
    <property type="term" value="F:DNA binding"/>
    <property type="evidence" value="ECO:0007669"/>
    <property type="project" value="InterPro"/>
</dbReference>
<evidence type="ECO:0000256" key="1">
    <source>
        <dbReference type="ARBA" id="ARBA00006354"/>
    </source>
</evidence>
<dbReference type="Pfam" id="PF13335">
    <property type="entry name" value="Mg_chelatase_C"/>
    <property type="match status" value="1"/>
</dbReference>
<dbReference type="InterPro" id="IPR004482">
    <property type="entry name" value="Mg_chelat-rel"/>
</dbReference>
<proteinExistence type="inferred from homology"/>
<dbReference type="SUPFAM" id="SSF52540">
    <property type="entry name" value="P-loop containing nucleoside triphosphate hydrolases"/>
    <property type="match status" value="1"/>
</dbReference>
<dbReference type="InterPro" id="IPR020568">
    <property type="entry name" value="Ribosomal_Su5_D2-typ_SF"/>
</dbReference>
<keyword evidence="2" id="KW-0547">Nucleotide-binding</keyword>
<gene>
    <name evidence="5" type="ORF">A8990_101191</name>
</gene>
<keyword evidence="6" id="KW-1185">Reference proteome</keyword>
<dbReference type="InterPro" id="IPR045006">
    <property type="entry name" value="CHLI-like"/>
</dbReference>
<sequence>MDNGLVRKHLQPNFMAEVFFVMYTQISSGSVYGVEGRMIAVEVDISSGLPQVNIVGLPDPAVRESVERVRAAIKNCGFAFPMERITVNLAPADLRKEGTAFDLAIAVGILVASGQLRAELFKDMIVLGELALNGEVRAIPGVLAMVEQAKLRGNTKVLLPHSNASEAACIEGLELFAVTHLLTLKESDTNNVAWESLRYYSLRSQEELNRMFVGSIHQHGDFGDVLGQHHAKRALMIAAVGKHNVLMSGPPGTGKTMLAKRLPGIMPPLSEDEALQVTKIYSAAGKLPGGIPALLKERQFRSPHHTISAAGLIGGGSIPRPGEVTLAHRGVLFLDELPEFTRAALEVLRQPLEDREVTIARSRAVFRFPAHFLLAASMNPCPCGYYGHDSEEHRCSCSEVTLSRYRAKISGPLLDRIDMHIEVPRPPATASLQLGMTSAQMKELVFEAVAFSEGRKGTHGKPLTDLAGASLRRAVLLTKEADELLRLAFDTLGVSLRAHDRILKLARTIADMEQCERVDSPHVAEAIGYRSLDRKLHAL</sequence>
<evidence type="ECO:0000313" key="6">
    <source>
        <dbReference type="Proteomes" id="UP000256304"/>
    </source>
</evidence>
<reference evidence="5 6" key="1">
    <citation type="submission" date="2018-08" db="EMBL/GenBank/DDBJ databases">
        <title>Genomic Encyclopedia of Type Strains, Phase III (KMG-III): the genomes of soil and plant-associated and newly described type strains.</title>
        <authorList>
            <person name="Whitman W."/>
        </authorList>
    </citation>
    <scope>NUCLEOTIDE SEQUENCE [LARGE SCALE GENOMIC DNA]</scope>
    <source>
        <strain evidence="5 6">CGMCC 1.10966</strain>
    </source>
</reference>
<dbReference type="PANTHER" id="PTHR32039">
    <property type="entry name" value="MAGNESIUM-CHELATASE SUBUNIT CHLI"/>
    <property type="match status" value="1"/>
</dbReference>
<evidence type="ECO:0000313" key="5">
    <source>
        <dbReference type="EMBL" id="REE94397.1"/>
    </source>
</evidence>
<dbReference type="InterPro" id="IPR014721">
    <property type="entry name" value="Ribsml_uS5_D2-typ_fold_subgr"/>
</dbReference>
<dbReference type="Pfam" id="PF13541">
    <property type="entry name" value="ChlI"/>
    <property type="match status" value="1"/>
</dbReference>
<dbReference type="Gene3D" id="3.40.50.300">
    <property type="entry name" value="P-loop containing nucleotide triphosphate hydrolases"/>
    <property type="match status" value="1"/>
</dbReference>
<protein>
    <submittedName>
        <fullName evidence="5">Magnesium chelatase family protein</fullName>
    </submittedName>
</protein>
<dbReference type="NCBIfam" id="TIGR00368">
    <property type="entry name" value="YifB family Mg chelatase-like AAA ATPase"/>
    <property type="match status" value="1"/>
</dbReference>
<name>A0A3D9SFI3_9BACL</name>
<dbReference type="InterPro" id="IPR027417">
    <property type="entry name" value="P-loop_NTPase"/>
</dbReference>
<dbReference type="Proteomes" id="UP000256304">
    <property type="component" value="Unassembled WGS sequence"/>
</dbReference>
<comment type="caution">
    <text evidence="5">The sequence shown here is derived from an EMBL/GenBank/DDBJ whole genome shotgun (WGS) entry which is preliminary data.</text>
</comment>
<dbReference type="EMBL" id="QTTN01000001">
    <property type="protein sequence ID" value="REE94397.1"/>
    <property type="molecule type" value="Genomic_DNA"/>
</dbReference>
<keyword evidence="3" id="KW-0067">ATP-binding</keyword>
<dbReference type="InterPro" id="IPR025158">
    <property type="entry name" value="Mg_chelat-rel_C"/>
</dbReference>
<dbReference type="SUPFAM" id="SSF54211">
    <property type="entry name" value="Ribosomal protein S5 domain 2-like"/>
    <property type="match status" value="1"/>
</dbReference>
<evidence type="ECO:0000256" key="3">
    <source>
        <dbReference type="ARBA" id="ARBA00022840"/>
    </source>
</evidence>
<dbReference type="GO" id="GO:0005524">
    <property type="term" value="F:ATP binding"/>
    <property type="evidence" value="ECO:0007669"/>
    <property type="project" value="UniProtKB-KW"/>
</dbReference>
<evidence type="ECO:0000256" key="2">
    <source>
        <dbReference type="ARBA" id="ARBA00022741"/>
    </source>
</evidence>
<dbReference type="AlphaFoldDB" id="A0A3D9SFI3"/>
<feature type="domain" description="AAA+ ATPase" evidence="4">
    <location>
        <begin position="241"/>
        <end position="427"/>
    </location>
</feature>
<dbReference type="InterPro" id="IPR000523">
    <property type="entry name" value="Mg_chelatse_chII-like_cat_dom"/>
</dbReference>
<evidence type="ECO:0000259" key="4">
    <source>
        <dbReference type="SMART" id="SM00382"/>
    </source>
</evidence>
<dbReference type="SMART" id="SM00382">
    <property type="entry name" value="AAA"/>
    <property type="match status" value="1"/>
</dbReference>
<dbReference type="InterPro" id="IPR003593">
    <property type="entry name" value="AAA+_ATPase"/>
</dbReference>
<organism evidence="5 6">
    <name type="scientific">Paenibacillus taihuensis</name>
    <dbReference type="NCBI Taxonomy" id="1156355"/>
    <lineage>
        <taxon>Bacteria</taxon>
        <taxon>Bacillati</taxon>
        <taxon>Bacillota</taxon>
        <taxon>Bacilli</taxon>
        <taxon>Bacillales</taxon>
        <taxon>Paenibacillaceae</taxon>
        <taxon>Paenibacillus</taxon>
    </lineage>
</organism>
<dbReference type="Gene3D" id="3.30.230.10">
    <property type="match status" value="1"/>
</dbReference>
<dbReference type="Pfam" id="PF01078">
    <property type="entry name" value="Mg_chelatase"/>
    <property type="match status" value="1"/>
</dbReference>
<dbReference type="PRINTS" id="PR01657">
    <property type="entry name" value="MCMFAMILY"/>
</dbReference>
<dbReference type="PANTHER" id="PTHR32039:SF7">
    <property type="entry name" value="COMPETENCE PROTEIN COMM"/>
    <property type="match status" value="1"/>
</dbReference>
<accession>A0A3D9SFI3</accession>